<evidence type="ECO:0000259" key="12">
    <source>
        <dbReference type="Pfam" id="PF16803"/>
    </source>
</evidence>
<feature type="short sequence motif" description="Cx2C motif 1" evidence="9">
    <location>
        <begin position="263"/>
        <end position="266"/>
    </location>
</feature>
<evidence type="ECO:0000256" key="4">
    <source>
        <dbReference type="ARBA" id="ARBA00022490"/>
    </source>
</evidence>
<organism evidence="13 14">
    <name type="scientific">Malassezia cuniculi</name>
    <dbReference type="NCBI Taxonomy" id="948313"/>
    <lineage>
        <taxon>Eukaryota</taxon>
        <taxon>Fungi</taxon>
        <taxon>Dikarya</taxon>
        <taxon>Basidiomycota</taxon>
        <taxon>Ustilaginomycotina</taxon>
        <taxon>Malasseziomycetes</taxon>
        <taxon>Malasseziales</taxon>
        <taxon>Malasseziaceae</taxon>
        <taxon>Malassezia</taxon>
    </lineage>
</organism>
<evidence type="ECO:0000256" key="3">
    <source>
        <dbReference type="ARBA" id="ARBA00022485"/>
    </source>
</evidence>
<feature type="binding site" evidence="9">
    <location>
        <position position="210"/>
    </location>
    <ligand>
        <name>[2Fe-2S] cluster</name>
        <dbReference type="ChEBI" id="CHEBI:190135"/>
    </ligand>
</feature>
<dbReference type="EMBL" id="CP119877">
    <property type="protein sequence ID" value="WFD33629.1"/>
    <property type="molecule type" value="Genomic_DNA"/>
</dbReference>
<sequence length="301" mass="31793">MAQSGERVLLISSLAAARDGSYQAAVQQHQDAGAVLETEMIDRLTDNALTPPESSADLVHIVATEDAPWTQLLPIVRPVLAPGARIAIDVIGGSAARVRGELLIAGFDSVNGVSDSRVEARRPEQAASAATGASAGADTGAADSAPVAISLKRRGDSKKASLWATEPEGTIDAESLLTDADRLRPQREGCTVDMSVPLPRRKKACKNCTCGLRELQENEEIVKLDSDAPGTRKEVRETVVGPDGVARTVRRVQVETRGATSSCGSCFLGDAFRCSSCPYLGMPAFRPGERVQIPATMDDDI</sequence>
<keyword evidence="4 9" id="KW-0963">Cytoplasm</keyword>
<comment type="similarity">
    <text evidence="2 9">Belongs to the anamorsin family.</text>
</comment>
<evidence type="ECO:0000256" key="5">
    <source>
        <dbReference type="ARBA" id="ARBA00022723"/>
    </source>
</evidence>
<feature type="short sequence motif" description="Cx2C motif 2" evidence="9">
    <location>
        <begin position="274"/>
        <end position="277"/>
    </location>
</feature>
<dbReference type="GO" id="GO:0016226">
    <property type="term" value="P:iron-sulfur cluster assembly"/>
    <property type="evidence" value="ECO:0007669"/>
    <property type="project" value="UniProtKB-UniRule"/>
</dbReference>
<evidence type="ECO:0000313" key="13">
    <source>
        <dbReference type="EMBL" id="WFD33629.1"/>
    </source>
</evidence>
<keyword evidence="8 9" id="KW-0496">Mitochondrion</keyword>
<dbReference type="Proteomes" id="UP001219933">
    <property type="component" value="Chromosome 1"/>
</dbReference>
<dbReference type="Pfam" id="PF16803">
    <property type="entry name" value="DRE2_N"/>
    <property type="match status" value="1"/>
</dbReference>
<proteinExistence type="inferred from homology"/>
<feature type="binding site" evidence="9">
    <location>
        <position position="208"/>
    </location>
    <ligand>
        <name>[2Fe-2S] cluster</name>
        <dbReference type="ChEBI" id="CHEBI:190135"/>
    </ligand>
</feature>
<feature type="region of interest" description="Fe-S binding site B" evidence="9">
    <location>
        <begin position="263"/>
        <end position="277"/>
    </location>
</feature>
<feature type="binding site" evidence="9">
    <location>
        <position position="266"/>
    </location>
    <ligand>
        <name>[4Fe-4S] cluster</name>
        <dbReference type="ChEBI" id="CHEBI:49883"/>
    </ligand>
</feature>
<feature type="binding site" evidence="9">
    <location>
        <position position="274"/>
    </location>
    <ligand>
        <name>[4Fe-4S] cluster</name>
        <dbReference type="ChEBI" id="CHEBI:49883"/>
    </ligand>
</feature>
<evidence type="ECO:0000256" key="1">
    <source>
        <dbReference type="ARBA" id="ARBA00001966"/>
    </source>
</evidence>
<keyword evidence="7 9" id="KW-0411">Iron-sulfur</keyword>
<gene>
    <name evidence="13" type="primary">DRE2</name>
    <name evidence="13" type="ORF">MCUN1_000442</name>
</gene>
<feature type="domain" description="Fe-S cluster assembly protein Dre2 N-terminal" evidence="12">
    <location>
        <begin position="8"/>
        <end position="128"/>
    </location>
</feature>
<keyword evidence="5 9" id="KW-0479">Metal-binding</keyword>
<comment type="domain">
    <text evidence="9">The twin Cx2C motifs are involved in the recognition by the mitochondrial MIA40-ERV1 disulfide relay system. The formation of 2 disulfide bonds in the Cx2C motifs through dithiol/disulfide exchange reactions effectively traps the protein in the mitochondrial intermembrane space.</text>
</comment>
<dbReference type="GO" id="GO:0051537">
    <property type="term" value="F:2 iron, 2 sulfur cluster binding"/>
    <property type="evidence" value="ECO:0007669"/>
    <property type="project" value="UniProtKB-UniRule"/>
</dbReference>
<keyword evidence="3 9" id="KW-0004">4Fe-4S</keyword>
<name>A0AAF0J5P7_9BASI</name>
<comment type="caution">
    <text evidence="9">Lacks conserved residue(s) required for the propagation of feature annotation.</text>
</comment>
<evidence type="ECO:0000256" key="7">
    <source>
        <dbReference type="ARBA" id="ARBA00023014"/>
    </source>
</evidence>
<feature type="binding site" evidence="9">
    <location>
        <position position="190"/>
    </location>
    <ligand>
        <name>[2Fe-2S] cluster</name>
        <dbReference type="ChEBI" id="CHEBI:190135"/>
    </ligand>
</feature>
<dbReference type="AlphaFoldDB" id="A0AAF0J5P7"/>
<comment type="cofactor">
    <cofactor evidence="9">
        <name>[2Fe-2S] cluster</name>
        <dbReference type="ChEBI" id="CHEBI:190135"/>
    </cofactor>
</comment>
<reference evidence="13" key="1">
    <citation type="submission" date="2023-03" db="EMBL/GenBank/DDBJ databases">
        <title>Mating type loci evolution in Malassezia.</title>
        <authorList>
            <person name="Coelho M.A."/>
        </authorList>
    </citation>
    <scope>NUCLEOTIDE SEQUENCE</scope>
    <source>
        <strain evidence="13">CBS 11721</strain>
    </source>
</reference>
<keyword evidence="6 9" id="KW-0408">Iron</keyword>
<comment type="cofactor">
    <cofactor evidence="1 9">
        <name>[4Fe-4S] cluster</name>
        <dbReference type="ChEBI" id="CHEBI:49883"/>
    </cofactor>
</comment>
<evidence type="ECO:0000256" key="8">
    <source>
        <dbReference type="ARBA" id="ARBA00023128"/>
    </source>
</evidence>
<evidence type="ECO:0000256" key="9">
    <source>
        <dbReference type="HAMAP-Rule" id="MF_03115"/>
    </source>
</evidence>
<protein>
    <submittedName>
        <fullName evidence="13">Electron carrier</fullName>
    </submittedName>
</protein>
<evidence type="ECO:0000256" key="2">
    <source>
        <dbReference type="ARBA" id="ARBA00008169"/>
    </source>
</evidence>
<dbReference type="GO" id="GO:0005758">
    <property type="term" value="C:mitochondrial intermembrane space"/>
    <property type="evidence" value="ECO:0007669"/>
    <property type="project" value="UniProtKB-SubCell"/>
</dbReference>
<evidence type="ECO:0000256" key="10">
    <source>
        <dbReference type="SAM" id="MobiDB-lite"/>
    </source>
</evidence>
<dbReference type="InterPro" id="IPR031838">
    <property type="entry name" value="Dre2_N"/>
</dbReference>
<dbReference type="InterPro" id="IPR007785">
    <property type="entry name" value="Anamorsin"/>
</dbReference>
<evidence type="ECO:0000259" key="11">
    <source>
        <dbReference type="Pfam" id="PF05093"/>
    </source>
</evidence>
<feature type="domain" description="Anamorsin C-terminal" evidence="11">
    <location>
        <begin position="198"/>
        <end position="293"/>
    </location>
</feature>
<dbReference type="GO" id="GO:0009055">
    <property type="term" value="F:electron transfer activity"/>
    <property type="evidence" value="ECO:0007669"/>
    <property type="project" value="UniProtKB-UniRule"/>
</dbReference>
<comment type="subcellular location">
    <subcellularLocation>
        <location evidence="9">Cytoplasm</location>
    </subcellularLocation>
    <subcellularLocation>
        <location evidence="9">Mitochondrion intermembrane space</location>
    </subcellularLocation>
</comment>
<comment type="domain">
    <text evidence="9">The N-terminal domain has structural similarity with S-adenosyl-L-methionine-dependent methyltransferases, but does not bind S-adenosyl-L-methionine. It is required for correct assembly of the 2 Fe-S clusters.</text>
</comment>
<feature type="binding site" evidence="9">
    <location>
        <position position="277"/>
    </location>
    <ligand>
        <name>[4Fe-4S] cluster</name>
        <dbReference type="ChEBI" id="CHEBI:49883"/>
    </ligand>
</feature>
<dbReference type="Pfam" id="PF05093">
    <property type="entry name" value="CIAPIN1"/>
    <property type="match status" value="1"/>
</dbReference>
<feature type="compositionally biased region" description="Low complexity" evidence="10">
    <location>
        <begin position="126"/>
        <end position="142"/>
    </location>
</feature>
<dbReference type="GO" id="GO:0046872">
    <property type="term" value="F:metal ion binding"/>
    <property type="evidence" value="ECO:0007669"/>
    <property type="project" value="UniProtKB-KW"/>
</dbReference>
<keyword evidence="9" id="KW-0001">2Fe-2S</keyword>
<dbReference type="GO" id="GO:0051539">
    <property type="term" value="F:4 iron, 4 sulfur cluster binding"/>
    <property type="evidence" value="ECO:0007669"/>
    <property type="project" value="UniProtKB-KW"/>
</dbReference>
<feature type="binding site" evidence="9">
    <location>
        <position position="205"/>
    </location>
    <ligand>
        <name>[2Fe-2S] cluster</name>
        <dbReference type="ChEBI" id="CHEBI:190135"/>
    </ligand>
</feature>
<comment type="domain">
    <text evidence="9">The C-terminal domain binds 2 Fe-S clusters but is otherwise mostly in an intrinsically disordered conformation.</text>
</comment>
<dbReference type="InterPro" id="IPR046408">
    <property type="entry name" value="CIAPIN1"/>
</dbReference>
<accession>A0AAF0J5P7</accession>
<feature type="region of interest" description="Disordered" evidence="10">
    <location>
        <begin position="114"/>
        <end position="142"/>
    </location>
</feature>
<feature type="binding site" evidence="9">
    <location>
        <position position="263"/>
    </location>
    <ligand>
        <name>[4Fe-4S] cluster</name>
        <dbReference type="ChEBI" id="CHEBI:49883"/>
    </ligand>
</feature>
<keyword evidence="14" id="KW-1185">Reference proteome</keyword>
<dbReference type="HAMAP" id="MF_03115">
    <property type="entry name" value="Anamorsin"/>
    <property type="match status" value="1"/>
</dbReference>
<evidence type="ECO:0000313" key="14">
    <source>
        <dbReference type="Proteomes" id="UP001219933"/>
    </source>
</evidence>
<evidence type="ECO:0000256" key="6">
    <source>
        <dbReference type="ARBA" id="ARBA00023004"/>
    </source>
</evidence>
<dbReference type="PANTHER" id="PTHR13273:SF14">
    <property type="entry name" value="ANAMORSIN"/>
    <property type="match status" value="1"/>
</dbReference>
<dbReference type="PANTHER" id="PTHR13273">
    <property type="entry name" value="ANAMORSIN"/>
    <property type="match status" value="1"/>
</dbReference>